<dbReference type="EMBL" id="CP007389">
    <property type="protein sequence ID" value="APT74826.1"/>
    <property type="molecule type" value="Genomic_DNA"/>
</dbReference>
<accession>A0ABM6GH18</accession>
<organism evidence="1 2">
    <name type="scientific">Thermosipho melanesiensis</name>
    <dbReference type="NCBI Taxonomy" id="46541"/>
    <lineage>
        <taxon>Bacteria</taxon>
        <taxon>Thermotogati</taxon>
        <taxon>Thermotogota</taxon>
        <taxon>Thermotogae</taxon>
        <taxon>Thermotogales</taxon>
        <taxon>Fervidobacteriaceae</taxon>
        <taxon>Thermosipho</taxon>
    </lineage>
</organism>
<name>A0ABM6GH18_9BACT</name>
<protein>
    <submittedName>
        <fullName evidence="1">Uncharacterized protein</fullName>
    </submittedName>
</protein>
<sequence length="398" mass="46036">MKKLILILLLPTILFSKPLIVINVHTSDYSNLIYASAYGTLGKKRFEILLEDALKKLGLEMKLQDLFSSKNEVLNKKTEKPLELNIYVEDLTIDILKEKNNYIENNASGEYIKVYDKYIKVYVGKWFDKNGQLTKDGLYVKGVDGNFYYPSTFYTKFSHTIEYYTIKGHIRYVFKGKEETILLDSNLKKKWYKWNEAVKSPISMEKSFNYVIDYLAKKIGNDLLENLNYKTKAKIANMNDNRVILNVGKDDGINTNTAFEIDENAQIIVKNVEKNFSEGEILYLKKGTQLHVGDELVEGKRKISIPISLGLYYSTQGAYFSIELVQKNIHHEKVAFFALEFSDKQSYSLGVRVLNFEDLDLFFTYNPGYLGFFVKYKLFDLLFKFNGTDFVLGGGISW</sequence>
<proteinExistence type="predicted"/>
<evidence type="ECO:0000313" key="1">
    <source>
        <dbReference type="EMBL" id="APT74826.1"/>
    </source>
</evidence>
<dbReference type="Proteomes" id="UP000185490">
    <property type="component" value="Chromosome"/>
</dbReference>
<evidence type="ECO:0000313" key="2">
    <source>
        <dbReference type="Proteomes" id="UP000185490"/>
    </source>
</evidence>
<reference evidence="1 2" key="1">
    <citation type="submission" date="2014-02" db="EMBL/GenBank/DDBJ databases">
        <title>Diversity of Thermotogales isolates from hydrothermal vents.</title>
        <authorList>
            <person name="Haverkamp T.H.A."/>
            <person name="Lossouarn J."/>
            <person name="Geslin C."/>
            <person name="Nesbo C.L."/>
        </authorList>
    </citation>
    <scope>NUCLEOTIDE SEQUENCE [LARGE SCALE GENOMIC DNA]</scope>
    <source>
        <strain evidence="1 2">431</strain>
    </source>
</reference>
<gene>
    <name evidence="1" type="ORF">BW47_02425</name>
</gene>
<keyword evidence="2" id="KW-1185">Reference proteome</keyword>
<dbReference type="RefSeq" id="WP_012056675.1">
    <property type="nucleotide sequence ID" value="NZ_CP007389.1"/>
</dbReference>